<keyword evidence="3" id="KW-1185">Reference proteome</keyword>
<dbReference type="InterPro" id="IPR038020">
    <property type="entry name" value="MbtH-like_sf"/>
</dbReference>
<dbReference type="SUPFAM" id="SSF160582">
    <property type="entry name" value="MbtH-like"/>
    <property type="match status" value="1"/>
</dbReference>
<evidence type="ECO:0000313" key="3">
    <source>
        <dbReference type="Proteomes" id="UP000297948"/>
    </source>
</evidence>
<name>A0A4Z0G5C0_9ACTN</name>
<dbReference type="Pfam" id="PF03621">
    <property type="entry name" value="MbtH"/>
    <property type="match status" value="1"/>
</dbReference>
<dbReference type="GO" id="GO:0005829">
    <property type="term" value="C:cytosol"/>
    <property type="evidence" value="ECO:0007669"/>
    <property type="project" value="TreeGrafter"/>
</dbReference>
<dbReference type="PANTHER" id="PTHR38444">
    <property type="entry name" value="ENTEROBACTIN BIOSYNTHESIS PROTEIN YBDZ"/>
    <property type="match status" value="1"/>
</dbReference>
<sequence>MTNPFENPDASYYVLVNEENQHSLWPSFAEVPQGWTVVHGESGRQECLDYIEANWTDMRPRSLAEAMDGAS</sequence>
<dbReference type="PANTHER" id="PTHR38444:SF1">
    <property type="entry name" value="ENTEROBACTIN BIOSYNTHESIS PROTEIN YBDZ"/>
    <property type="match status" value="1"/>
</dbReference>
<dbReference type="AlphaFoldDB" id="A0A4Z0G5C0"/>
<evidence type="ECO:0000313" key="2">
    <source>
        <dbReference type="EMBL" id="TGA91183.1"/>
    </source>
</evidence>
<dbReference type="EMBL" id="SRID01000425">
    <property type="protein sequence ID" value="TGA91183.1"/>
    <property type="molecule type" value="Genomic_DNA"/>
</dbReference>
<comment type="caution">
    <text evidence="2">The sequence shown here is derived from an EMBL/GenBank/DDBJ whole genome shotgun (WGS) entry which is preliminary data.</text>
</comment>
<proteinExistence type="predicted"/>
<dbReference type="Proteomes" id="UP000297948">
    <property type="component" value="Unassembled WGS sequence"/>
</dbReference>
<dbReference type="Gene3D" id="3.90.820.10">
    <property type="entry name" value="Structural Genomics, Unknown Function 30-nov-00 1gh9 Mol_id"/>
    <property type="match status" value="1"/>
</dbReference>
<dbReference type="InterPro" id="IPR037407">
    <property type="entry name" value="MLP_fam"/>
</dbReference>
<gene>
    <name evidence="2" type="ORF">E4099_28310</name>
</gene>
<evidence type="ECO:0000259" key="1">
    <source>
        <dbReference type="SMART" id="SM00923"/>
    </source>
</evidence>
<organism evidence="2 3">
    <name type="scientific">Streptomyces palmae</name>
    <dbReference type="NCBI Taxonomy" id="1701085"/>
    <lineage>
        <taxon>Bacteria</taxon>
        <taxon>Bacillati</taxon>
        <taxon>Actinomycetota</taxon>
        <taxon>Actinomycetes</taxon>
        <taxon>Kitasatosporales</taxon>
        <taxon>Streptomycetaceae</taxon>
        <taxon>Streptomyces</taxon>
    </lineage>
</organism>
<feature type="domain" description="MbtH-like" evidence="1">
    <location>
        <begin position="3"/>
        <end position="53"/>
    </location>
</feature>
<reference evidence="2 3" key="1">
    <citation type="submission" date="2019-03" db="EMBL/GenBank/DDBJ databases">
        <authorList>
            <person name="Gonzalez-Pimentel J.L."/>
        </authorList>
    </citation>
    <scope>NUCLEOTIDE SEQUENCE [LARGE SCALE GENOMIC DNA]</scope>
    <source>
        <strain evidence="2 3">JCM 31289</strain>
    </source>
</reference>
<dbReference type="OrthoDB" id="7584480at2"/>
<dbReference type="SMART" id="SM00923">
    <property type="entry name" value="MbtH"/>
    <property type="match status" value="1"/>
</dbReference>
<dbReference type="RefSeq" id="WP_135341973.1">
    <property type="nucleotide sequence ID" value="NZ_JBHLTX010000060.1"/>
</dbReference>
<protein>
    <submittedName>
        <fullName evidence="2">MbtH family protein</fullName>
    </submittedName>
</protein>
<dbReference type="GO" id="GO:0019290">
    <property type="term" value="P:siderophore biosynthetic process"/>
    <property type="evidence" value="ECO:0007669"/>
    <property type="project" value="TreeGrafter"/>
</dbReference>
<accession>A0A4Z0G5C0</accession>
<dbReference type="InterPro" id="IPR005153">
    <property type="entry name" value="MbtH-like_dom"/>
</dbReference>